<protein>
    <submittedName>
        <fullName evidence="1">Uncharacterized protein</fullName>
    </submittedName>
</protein>
<sequence length="102" mass="11085">MAKRKRTGVVIAGLALAASYLSKPENRDKALRMLNSTKSKLASYLNTTNMEMHKDISRRISTEVATEAGTSPTKIASNEMVAEGGGHTGIHYYNGAIQEEDK</sequence>
<accession>A0A2M9PYB0</accession>
<dbReference type="AlphaFoldDB" id="A0A2M9PYB0"/>
<evidence type="ECO:0000313" key="2">
    <source>
        <dbReference type="Proteomes" id="UP000232101"/>
    </source>
</evidence>
<name>A0A2M9PYB0_9BACI</name>
<organism evidence="1 2">
    <name type="scientific">Lysinibacillus xylanilyticus</name>
    <dbReference type="NCBI Taxonomy" id="582475"/>
    <lineage>
        <taxon>Bacteria</taxon>
        <taxon>Bacillati</taxon>
        <taxon>Bacillota</taxon>
        <taxon>Bacilli</taxon>
        <taxon>Bacillales</taxon>
        <taxon>Bacillaceae</taxon>
        <taxon>Lysinibacillus</taxon>
    </lineage>
</organism>
<dbReference type="Proteomes" id="UP000232101">
    <property type="component" value="Unassembled WGS sequence"/>
</dbReference>
<gene>
    <name evidence="1" type="ORF">CWD94_26745</name>
</gene>
<evidence type="ECO:0000313" key="1">
    <source>
        <dbReference type="EMBL" id="PJO40692.1"/>
    </source>
</evidence>
<reference evidence="1 2" key="1">
    <citation type="submission" date="2017-11" db="EMBL/GenBank/DDBJ databases">
        <title>Bacterial isolate from king chilli rhizosphere.</title>
        <authorList>
            <person name="Takhelmayum P."/>
            <person name="Sarangthem I."/>
        </authorList>
    </citation>
    <scope>NUCLEOTIDE SEQUENCE [LARGE SCALE GENOMIC DNA]</scope>
    <source>
        <strain evidence="2">t26</strain>
    </source>
</reference>
<comment type="caution">
    <text evidence="1">The sequence shown here is derived from an EMBL/GenBank/DDBJ whole genome shotgun (WGS) entry which is preliminary data.</text>
</comment>
<proteinExistence type="predicted"/>
<dbReference type="RefSeq" id="WP_100545755.1">
    <property type="nucleotide sequence ID" value="NZ_CP158849.1"/>
</dbReference>
<dbReference type="EMBL" id="PHQY01000705">
    <property type="protein sequence ID" value="PJO40692.1"/>
    <property type="molecule type" value="Genomic_DNA"/>
</dbReference>